<reference evidence="2" key="1">
    <citation type="journal article" date="2024" name="Proc. Natl. Acad. Sci. U.S.A.">
        <title>Extraordinary preservation of gene collinearity over three hundred million years revealed in homosporous lycophytes.</title>
        <authorList>
            <person name="Li C."/>
            <person name="Wickell D."/>
            <person name="Kuo L.Y."/>
            <person name="Chen X."/>
            <person name="Nie B."/>
            <person name="Liao X."/>
            <person name="Peng D."/>
            <person name="Ji J."/>
            <person name="Jenkins J."/>
            <person name="Williams M."/>
            <person name="Shu S."/>
            <person name="Plott C."/>
            <person name="Barry K."/>
            <person name="Rajasekar S."/>
            <person name="Grimwood J."/>
            <person name="Han X."/>
            <person name="Sun S."/>
            <person name="Hou Z."/>
            <person name="He W."/>
            <person name="Dai G."/>
            <person name="Sun C."/>
            <person name="Schmutz J."/>
            <person name="Leebens-Mack J.H."/>
            <person name="Li F.W."/>
            <person name="Wang L."/>
        </authorList>
    </citation>
    <scope>NUCLEOTIDE SEQUENCE [LARGE SCALE GENOMIC DNA]</scope>
    <source>
        <strain evidence="2">cv. PW_Plant_1</strain>
    </source>
</reference>
<sequence>MKKQILLWMLVAALPPLLLLLFCGGVQGQQGYVEKDHLGYLCSNNKSVSQCSTYVVYRARVGDTVQLISDRFSLSRQQVALASNISDSQQLVTNQLLLIPILTCSCISGRSQYNVTYIIQKGDTMYLVSTGTFEGLTTYQAVETANPSAVPTNLHPGDHLIFPIRCACPSTEQSSKGVQLLVTYPTTANDSVQSISKAWNVSSNDILLANELTPSSGIIENTTLLLPFKQAPTLSSSPPPQTPLAPSPPVPPSPVAVAGPSGSSSNTGLIVGVACGAAALITVLLLLICYVFRRKRRKGFQSELYGGVSYQTQTKSAEDDGKNPEKVEHLKGDLLAGMSDLVDTDRPLWYNFEELKQATQNFSAAHRIQGSVYRGVVRERAVAIKKMKGGMSQELKILCKVHHSNLIKLLGISVNEEEHVFLVYELAENGSLSACLHRSPFSSSTESSSSSSFLRWNTRLQIALDVATALEYIHDYTKPSFVHKDLKSSNILLDENFRAKVANFGMAKLAADMEAAPMLTKHISGTQGYMAPEYLAHGVVTPKLDVYAFGVILLELLSGHEAIMRSMDAGQLPETERFLSAMIGPILDSDQQMEKFRNWMDPVLQDAYPQDCALQVAILARSCVHDDPHARSSMRDITYTLSKLLAISLEWEVSANLQRDYLDNSLEGR</sequence>
<name>A0ACC2B984_DIPCM</name>
<evidence type="ECO:0000313" key="2">
    <source>
        <dbReference type="Proteomes" id="UP001162992"/>
    </source>
</evidence>
<proteinExistence type="predicted"/>
<accession>A0ACC2B984</accession>
<dbReference type="EMBL" id="CM055107">
    <property type="protein sequence ID" value="KAJ7526333.1"/>
    <property type="molecule type" value="Genomic_DNA"/>
</dbReference>
<gene>
    <name evidence="1" type="ORF">O6H91_16G002200</name>
</gene>
<keyword evidence="2" id="KW-1185">Reference proteome</keyword>
<dbReference type="Proteomes" id="UP001162992">
    <property type="component" value="Chromosome 16"/>
</dbReference>
<protein>
    <submittedName>
        <fullName evidence="1">Uncharacterized protein</fullName>
    </submittedName>
</protein>
<evidence type="ECO:0000313" key="1">
    <source>
        <dbReference type="EMBL" id="KAJ7526333.1"/>
    </source>
</evidence>
<comment type="caution">
    <text evidence="1">The sequence shown here is derived from an EMBL/GenBank/DDBJ whole genome shotgun (WGS) entry which is preliminary data.</text>
</comment>
<organism evidence="1 2">
    <name type="scientific">Diphasiastrum complanatum</name>
    <name type="common">Issler's clubmoss</name>
    <name type="synonym">Lycopodium complanatum</name>
    <dbReference type="NCBI Taxonomy" id="34168"/>
    <lineage>
        <taxon>Eukaryota</taxon>
        <taxon>Viridiplantae</taxon>
        <taxon>Streptophyta</taxon>
        <taxon>Embryophyta</taxon>
        <taxon>Tracheophyta</taxon>
        <taxon>Lycopodiopsida</taxon>
        <taxon>Lycopodiales</taxon>
        <taxon>Lycopodiaceae</taxon>
        <taxon>Lycopodioideae</taxon>
        <taxon>Diphasiastrum</taxon>
    </lineage>
</organism>